<accession>A0ABT0LK69</accession>
<proteinExistence type="predicted"/>
<dbReference type="Proteomes" id="UP001203423">
    <property type="component" value="Unassembled WGS sequence"/>
</dbReference>
<comment type="caution">
    <text evidence="1">The sequence shown here is derived from an EMBL/GenBank/DDBJ whole genome shotgun (WGS) entry which is preliminary data.</text>
</comment>
<gene>
    <name evidence="1" type="ORF">L2764_26965</name>
</gene>
<name>A0ABT0LK69_9GAMM</name>
<dbReference type="EMBL" id="JAKIKS010000285">
    <property type="protein sequence ID" value="MCL1127989.1"/>
    <property type="molecule type" value="Genomic_DNA"/>
</dbReference>
<dbReference type="Gene3D" id="3.20.20.80">
    <property type="entry name" value="Glycosidases"/>
    <property type="match status" value="1"/>
</dbReference>
<sequence>MSFFILLYSPFLFANPIVQLIRPKTDPSHLYAIYKDGTKGIVNKHMATNVPSLMAVIDAVPTDQSIPQFRSPTAFEVNDIIDTVQRMGINLVRLYPPSIVGGGREQNYLVNDTAKIVGYDKSQAVNTKDNPTGNKRNKPDAIKYDQVKFDTLKQTLAKLQAKGIQVVFPMIDTWWFFRGDPYG</sequence>
<keyword evidence="2" id="KW-1185">Reference proteome</keyword>
<organism evidence="1 2">
    <name type="scientific">Shewanella surugensis</name>
    <dbReference type="NCBI Taxonomy" id="212020"/>
    <lineage>
        <taxon>Bacteria</taxon>
        <taxon>Pseudomonadati</taxon>
        <taxon>Pseudomonadota</taxon>
        <taxon>Gammaproteobacteria</taxon>
        <taxon>Alteromonadales</taxon>
        <taxon>Shewanellaceae</taxon>
        <taxon>Shewanella</taxon>
    </lineage>
</organism>
<protein>
    <submittedName>
        <fullName evidence="1">Uncharacterized protein</fullName>
    </submittedName>
</protein>
<evidence type="ECO:0000313" key="1">
    <source>
        <dbReference type="EMBL" id="MCL1127989.1"/>
    </source>
</evidence>
<reference evidence="1 2" key="1">
    <citation type="submission" date="2022-01" db="EMBL/GenBank/DDBJ databases">
        <title>Whole genome-based taxonomy of the Shewanellaceae.</title>
        <authorList>
            <person name="Martin-Rodriguez A.J."/>
        </authorList>
    </citation>
    <scope>NUCLEOTIDE SEQUENCE [LARGE SCALE GENOMIC DNA]</scope>
    <source>
        <strain evidence="1 2">DSM 17177</strain>
    </source>
</reference>
<evidence type="ECO:0000313" key="2">
    <source>
        <dbReference type="Proteomes" id="UP001203423"/>
    </source>
</evidence>
<dbReference type="RefSeq" id="WP_248943409.1">
    <property type="nucleotide sequence ID" value="NZ_JAKIKS010000285.1"/>
</dbReference>